<dbReference type="Gene3D" id="2.40.10.220">
    <property type="entry name" value="predicted glycosyltransferase like domains"/>
    <property type="match status" value="1"/>
</dbReference>
<evidence type="ECO:0000256" key="1">
    <source>
        <dbReference type="SAM" id="SignalP"/>
    </source>
</evidence>
<dbReference type="EnsemblBacteria" id="ABF40963">
    <property type="protein sequence ID" value="ABF40963"/>
    <property type="gene ID" value="Acid345_1962"/>
</dbReference>
<keyword evidence="4" id="KW-1185">Reference proteome</keyword>
<feature type="domain" description="PilZ" evidence="2">
    <location>
        <begin position="41"/>
        <end position="139"/>
    </location>
</feature>
<dbReference type="KEGG" id="aba:Acid345_1962"/>
<evidence type="ECO:0000259" key="2">
    <source>
        <dbReference type="Pfam" id="PF07238"/>
    </source>
</evidence>
<dbReference type="Proteomes" id="UP000002432">
    <property type="component" value="Chromosome"/>
</dbReference>
<dbReference type="AlphaFoldDB" id="Q1IQ87"/>
<feature type="chain" id="PRO_5004191857" evidence="1">
    <location>
        <begin position="24"/>
        <end position="145"/>
    </location>
</feature>
<protein>
    <submittedName>
        <fullName evidence="3">Type IV pilus assembly PilZ</fullName>
    </submittedName>
</protein>
<reference evidence="3 4" key="1">
    <citation type="journal article" date="2009" name="Appl. Environ. Microbiol.">
        <title>Three genomes from the phylum Acidobacteria provide insight into the lifestyles of these microorganisms in soils.</title>
        <authorList>
            <person name="Ward N.L."/>
            <person name="Challacombe J.F."/>
            <person name="Janssen P.H."/>
            <person name="Henrissat B."/>
            <person name="Coutinho P.M."/>
            <person name="Wu M."/>
            <person name="Xie G."/>
            <person name="Haft D.H."/>
            <person name="Sait M."/>
            <person name="Badger J."/>
            <person name="Barabote R.D."/>
            <person name="Bradley B."/>
            <person name="Brettin T.S."/>
            <person name="Brinkac L.M."/>
            <person name="Bruce D."/>
            <person name="Creasy T."/>
            <person name="Daugherty S.C."/>
            <person name="Davidsen T.M."/>
            <person name="DeBoy R.T."/>
            <person name="Detter J.C."/>
            <person name="Dodson R.J."/>
            <person name="Durkin A.S."/>
            <person name="Ganapathy A."/>
            <person name="Gwinn-Giglio M."/>
            <person name="Han C.S."/>
            <person name="Khouri H."/>
            <person name="Kiss H."/>
            <person name="Kothari S.P."/>
            <person name="Madupu R."/>
            <person name="Nelson K.E."/>
            <person name="Nelson W.C."/>
            <person name="Paulsen I."/>
            <person name="Penn K."/>
            <person name="Ren Q."/>
            <person name="Rosovitz M.J."/>
            <person name="Selengut J.D."/>
            <person name="Shrivastava S."/>
            <person name="Sullivan S.A."/>
            <person name="Tapia R."/>
            <person name="Thompson L.S."/>
            <person name="Watkins K.L."/>
            <person name="Yang Q."/>
            <person name="Yu C."/>
            <person name="Zafar N."/>
            <person name="Zhou L."/>
            <person name="Kuske C.R."/>
        </authorList>
    </citation>
    <scope>NUCLEOTIDE SEQUENCE [LARGE SCALE GENOMIC DNA]</scope>
    <source>
        <strain evidence="3 4">Ellin345</strain>
    </source>
</reference>
<sequence length="145" mass="16179">MGHKGALPSCLALWMRVSLRFLAAMPSLNPFAAFRSKSEKDRQFHRHKIDVAVRIKAWRGGAFQLMEGRGSDVSQGGMALSISTALQLGESVTIEVTLPYSEHPLMLTGVVRNIEDERYGMEFTGLREQQREAITRLCEALEKSA</sequence>
<organism evidence="3 4">
    <name type="scientific">Koribacter versatilis (strain Ellin345)</name>
    <dbReference type="NCBI Taxonomy" id="204669"/>
    <lineage>
        <taxon>Bacteria</taxon>
        <taxon>Pseudomonadati</taxon>
        <taxon>Acidobacteriota</taxon>
        <taxon>Terriglobia</taxon>
        <taxon>Terriglobales</taxon>
        <taxon>Candidatus Korobacteraceae</taxon>
        <taxon>Candidatus Korobacter</taxon>
    </lineage>
</organism>
<evidence type="ECO:0000313" key="3">
    <source>
        <dbReference type="EMBL" id="ABF40963.1"/>
    </source>
</evidence>
<proteinExistence type="predicted"/>
<dbReference type="SUPFAM" id="SSF141371">
    <property type="entry name" value="PilZ domain-like"/>
    <property type="match status" value="1"/>
</dbReference>
<evidence type="ECO:0000313" key="4">
    <source>
        <dbReference type="Proteomes" id="UP000002432"/>
    </source>
</evidence>
<dbReference type="STRING" id="204669.Acid345_1962"/>
<dbReference type="HOGENOM" id="CLU_1784334_0_0_0"/>
<accession>Q1IQ87</accession>
<dbReference type="Pfam" id="PF07238">
    <property type="entry name" value="PilZ"/>
    <property type="match status" value="1"/>
</dbReference>
<dbReference type="InterPro" id="IPR009875">
    <property type="entry name" value="PilZ_domain"/>
</dbReference>
<keyword evidence="1" id="KW-0732">Signal</keyword>
<dbReference type="EMBL" id="CP000360">
    <property type="protein sequence ID" value="ABF40963.1"/>
    <property type="molecule type" value="Genomic_DNA"/>
</dbReference>
<name>Q1IQ87_KORVE</name>
<feature type="signal peptide" evidence="1">
    <location>
        <begin position="1"/>
        <end position="23"/>
    </location>
</feature>
<gene>
    <name evidence="3" type="ordered locus">Acid345_1962</name>
</gene>
<dbReference type="GO" id="GO:0035438">
    <property type="term" value="F:cyclic-di-GMP binding"/>
    <property type="evidence" value="ECO:0007669"/>
    <property type="project" value="InterPro"/>
</dbReference>